<dbReference type="RefSeq" id="WP_240258755.1">
    <property type="nucleotide sequence ID" value="NZ_CP092488.2"/>
</dbReference>
<sequence length="62" mass="7096">MLQMNVEQLRRVLAEIPGDMPIVVEDCQMRWMANAGLYLAPAHIDCRISGNNLRARHHRRGA</sequence>
<dbReference type="EMBL" id="CP092488">
    <property type="protein sequence ID" value="UMB68293.1"/>
    <property type="molecule type" value="Genomic_DNA"/>
</dbReference>
<proteinExistence type="predicted"/>
<name>A0ABY3VG59_9MYCO</name>
<keyword evidence="2" id="KW-1185">Reference proteome</keyword>
<reference evidence="1" key="1">
    <citation type="submission" date="2022-08" db="EMBL/GenBank/DDBJ databases">
        <title>Whole genome sequencing of non-tuberculosis mycobacteria type-strains.</title>
        <authorList>
            <person name="Igarashi Y."/>
            <person name="Osugi A."/>
            <person name="Mitarai S."/>
        </authorList>
    </citation>
    <scope>NUCLEOTIDE SEQUENCE</scope>
    <source>
        <strain evidence="1">DSM 45127</strain>
    </source>
</reference>
<protein>
    <submittedName>
        <fullName evidence="1">Uncharacterized protein</fullName>
    </submittedName>
</protein>
<evidence type="ECO:0000313" key="2">
    <source>
        <dbReference type="Proteomes" id="UP001055336"/>
    </source>
</evidence>
<dbReference type="Proteomes" id="UP001055336">
    <property type="component" value="Chromosome"/>
</dbReference>
<organism evidence="1 2">
    <name type="scientific">Mycobacterium paraterrae</name>
    <dbReference type="NCBI Taxonomy" id="577492"/>
    <lineage>
        <taxon>Bacteria</taxon>
        <taxon>Bacillati</taxon>
        <taxon>Actinomycetota</taxon>
        <taxon>Actinomycetes</taxon>
        <taxon>Mycobacteriales</taxon>
        <taxon>Mycobacteriaceae</taxon>
        <taxon>Mycobacterium</taxon>
    </lineage>
</organism>
<evidence type="ECO:0000313" key="1">
    <source>
        <dbReference type="EMBL" id="UMB68293.1"/>
    </source>
</evidence>
<accession>A0ABY3VG59</accession>
<gene>
    <name evidence="1" type="ORF">MKK62_17865</name>
</gene>